<feature type="compositionally biased region" description="Low complexity" evidence="1">
    <location>
        <begin position="1"/>
        <end position="11"/>
    </location>
</feature>
<dbReference type="Gramene" id="TVU43232">
    <property type="protein sequence ID" value="TVU43232"/>
    <property type="gene ID" value="EJB05_09679"/>
</dbReference>
<sequence length="532" mass="58589">MPPKDAAAQGAPGSGGGGAGRLNGLPDRALIRVLWHLKPWKAARTSLLSRRLSDMWVSSSATALRLDIRQPCACRGGDLPPAEAFADFVKHLLLRRNPFVLLDAIRLCWSHPTRDGDADTWVAYAVRHGAKEVELSGEHHVEYPRPDYSSFVSGENPGNIRLKIVKLIHVRLDGVTLTQLSSGCKLLEELELRDCTVEGNEIQSTSLKCLNMISCKFADGFRVSSPNLVSLRCIRPLGHVPMIQNVGFLVAATIVLDDRCLRSDHHWAQKQDDKDESDHDDVYFALAGSENSDDNSSAYAAAQDSGDSKHNEFDDSDAYYDSEWSDRTVWYSDIADEQKKPYMYLIKGNNRSADGHGDECSESSIDFGGSGMLSSLSNVKTMDLLAHPGEVVLKRELQSCPDFKNLKTLSVGEWCLTPQLDALATILGRSPNLEKLSLHLDMAFNSRTGINPRGSSFSCSNLKMVEITCCNRDFMVHILAKFFGANGIPREKILVHLIANTGNVKGGAGFQEKRKAESDAENRDAKQMKPGN</sequence>
<evidence type="ECO:0008006" key="4">
    <source>
        <dbReference type="Google" id="ProtNLM"/>
    </source>
</evidence>
<feature type="region of interest" description="Disordered" evidence="1">
    <location>
        <begin position="1"/>
        <end position="20"/>
    </location>
</feature>
<dbReference type="SUPFAM" id="SSF81383">
    <property type="entry name" value="F-box domain"/>
    <property type="match status" value="1"/>
</dbReference>
<dbReference type="Proteomes" id="UP000324897">
    <property type="component" value="Unassembled WGS sequence"/>
</dbReference>
<comment type="caution">
    <text evidence="2">The sequence shown here is derived from an EMBL/GenBank/DDBJ whole genome shotgun (WGS) entry which is preliminary data.</text>
</comment>
<proteinExistence type="predicted"/>
<feature type="compositionally biased region" description="Low complexity" evidence="1">
    <location>
        <begin position="294"/>
        <end position="305"/>
    </location>
</feature>
<dbReference type="InterPro" id="IPR053197">
    <property type="entry name" value="F-box_SCFL_complex_component"/>
</dbReference>
<dbReference type="EMBL" id="RWGY01000005">
    <property type="protein sequence ID" value="TVU43232.1"/>
    <property type="molecule type" value="Genomic_DNA"/>
</dbReference>
<evidence type="ECO:0000256" key="1">
    <source>
        <dbReference type="SAM" id="MobiDB-lite"/>
    </source>
</evidence>
<feature type="compositionally biased region" description="Basic and acidic residues" evidence="1">
    <location>
        <begin position="511"/>
        <end position="532"/>
    </location>
</feature>
<feature type="non-terminal residue" evidence="2">
    <location>
        <position position="1"/>
    </location>
</feature>
<dbReference type="PANTHER" id="PTHR34223:SF34">
    <property type="entry name" value="F-BOX DOMAIN-CONTAINING PROTEIN"/>
    <property type="match status" value="1"/>
</dbReference>
<protein>
    <recommendedName>
        <fullName evidence="4">F-box domain-containing protein</fullName>
    </recommendedName>
</protein>
<feature type="region of interest" description="Disordered" evidence="1">
    <location>
        <begin position="508"/>
        <end position="532"/>
    </location>
</feature>
<dbReference type="SUPFAM" id="SSF52058">
    <property type="entry name" value="L domain-like"/>
    <property type="match status" value="1"/>
</dbReference>
<dbReference type="OrthoDB" id="683801at2759"/>
<gene>
    <name evidence="2" type="ORF">EJB05_09679</name>
</gene>
<dbReference type="InterPro" id="IPR036047">
    <property type="entry name" value="F-box-like_dom_sf"/>
</dbReference>
<name>A0A5J9W3B0_9POAL</name>
<organism evidence="2 3">
    <name type="scientific">Eragrostis curvula</name>
    <name type="common">weeping love grass</name>
    <dbReference type="NCBI Taxonomy" id="38414"/>
    <lineage>
        <taxon>Eukaryota</taxon>
        <taxon>Viridiplantae</taxon>
        <taxon>Streptophyta</taxon>
        <taxon>Embryophyta</taxon>
        <taxon>Tracheophyta</taxon>
        <taxon>Spermatophyta</taxon>
        <taxon>Magnoliopsida</taxon>
        <taxon>Liliopsida</taxon>
        <taxon>Poales</taxon>
        <taxon>Poaceae</taxon>
        <taxon>PACMAD clade</taxon>
        <taxon>Chloridoideae</taxon>
        <taxon>Eragrostideae</taxon>
        <taxon>Eragrostidinae</taxon>
        <taxon>Eragrostis</taxon>
    </lineage>
</organism>
<dbReference type="PANTHER" id="PTHR34223">
    <property type="entry name" value="OS11G0201299 PROTEIN"/>
    <property type="match status" value="1"/>
</dbReference>
<keyword evidence="3" id="KW-1185">Reference proteome</keyword>
<evidence type="ECO:0000313" key="3">
    <source>
        <dbReference type="Proteomes" id="UP000324897"/>
    </source>
</evidence>
<dbReference type="AlphaFoldDB" id="A0A5J9W3B0"/>
<accession>A0A5J9W3B0</accession>
<feature type="region of interest" description="Disordered" evidence="1">
    <location>
        <begin position="288"/>
        <end position="313"/>
    </location>
</feature>
<evidence type="ECO:0000313" key="2">
    <source>
        <dbReference type="EMBL" id="TVU43232.1"/>
    </source>
</evidence>
<reference evidence="2 3" key="1">
    <citation type="journal article" date="2019" name="Sci. Rep.">
        <title>A high-quality genome of Eragrostis curvula grass provides insights into Poaceae evolution and supports new strategies to enhance forage quality.</title>
        <authorList>
            <person name="Carballo J."/>
            <person name="Santos B.A.C.M."/>
            <person name="Zappacosta D."/>
            <person name="Garbus I."/>
            <person name="Selva J.P."/>
            <person name="Gallo C.A."/>
            <person name="Diaz A."/>
            <person name="Albertini E."/>
            <person name="Caccamo M."/>
            <person name="Echenique V."/>
        </authorList>
    </citation>
    <scope>NUCLEOTIDE SEQUENCE [LARGE SCALE GENOMIC DNA]</scope>
    <source>
        <strain evidence="3">cv. Victoria</strain>
        <tissue evidence="2">Leaf</tissue>
    </source>
</reference>